<dbReference type="AlphaFoldDB" id="A0A9P0TA68"/>
<dbReference type="OrthoDB" id="7466056at2759"/>
<keyword evidence="1" id="KW-0732">Signal</keyword>
<feature type="chain" id="PRO_5040345779" description="Cuticle protein" evidence="1">
    <location>
        <begin position="17"/>
        <end position="179"/>
    </location>
</feature>
<accession>A0A9P0TA68</accession>
<evidence type="ECO:0000256" key="1">
    <source>
        <dbReference type="SAM" id="SignalP"/>
    </source>
</evidence>
<evidence type="ECO:0008006" key="4">
    <source>
        <dbReference type="Google" id="ProtNLM"/>
    </source>
</evidence>
<gene>
    <name evidence="2" type="ORF">PIBRA_LOCUS5533</name>
</gene>
<comment type="caution">
    <text evidence="2">The sequence shown here is derived from an EMBL/GenBank/DDBJ whole genome shotgun (WGS) entry which is preliminary data.</text>
</comment>
<organism evidence="2 3">
    <name type="scientific">Pieris brassicae</name>
    <name type="common">White butterfly</name>
    <name type="synonym">Large white butterfly</name>
    <dbReference type="NCBI Taxonomy" id="7116"/>
    <lineage>
        <taxon>Eukaryota</taxon>
        <taxon>Metazoa</taxon>
        <taxon>Ecdysozoa</taxon>
        <taxon>Arthropoda</taxon>
        <taxon>Hexapoda</taxon>
        <taxon>Insecta</taxon>
        <taxon>Pterygota</taxon>
        <taxon>Neoptera</taxon>
        <taxon>Endopterygota</taxon>
        <taxon>Lepidoptera</taxon>
        <taxon>Glossata</taxon>
        <taxon>Ditrysia</taxon>
        <taxon>Papilionoidea</taxon>
        <taxon>Pieridae</taxon>
        <taxon>Pierinae</taxon>
        <taxon>Pieris</taxon>
    </lineage>
</organism>
<name>A0A9P0TA68_PIEBR</name>
<dbReference type="Proteomes" id="UP001152562">
    <property type="component" value="Unassembled WGS sequence"/>
</dbReference>
<evidence type="ECO:0000313" key="3">
    <source>
        <dbReference type="Proteomes" id="UP001152562"/>
    </source>
</evidence>
<protein>
    <recommendedName>
        <fullName evidence="4">Cuticle protein</fullName>
    </recommendedName>
</protein>
<keyword evidence="3" id="KW-1185">Reference proteome</keyword>
<evidence type="ECO:0000313" key="2">
    <source>
        <dbReference type="EMBL" id="CAH4028726.1"/>
    </source>
</evidence>
<dbReference type="EMBL" id="CALOZG010000005">
    <property type="protein sequence ID" value="CAH4028726.1"/>
    <property type="molecule type" value="Genomic_DNA"/>
</dbReference>
<reference evidence="2" key="1">
    <citation type="submission" date="2022-05" db="EMBL/GenBank/DDBJ databases">
        <authorList>
            <person name="Okamura Y."/>
        </authorList>
    </citation>
    <scope>NUCLEOTIDE SEQUENCE</scope>
</reference>
<feature type="signal peptide" evidence="1">
    <location>
        <begin position="1"/>
        <end position="16"/>
    </location>
</feature>
<proteinExistence type="predicted"/>
<sequence>MFKLVVLSALLAAAVATPGVFISPFAPLTYTSTVVSPATTTITNQASSVIHPSPLVYSSPLAYSAYPAYTHLIKKRSAPLAVSTYIAPSAYVAPWTTYSAPIPTFAASAITAAYTTPFYRTAPVISHLIKKRSVAIPLIAPTAYSHTSRVDFRSTPAVSTYTTYSAPLTYSRPVLTHLY</sequence>